<evidence type="ECO:0000256" key="13">
    <source>
        <dbReference type="SAM" id="MobiDB-lite"/>
    </source>
</evidence>
<sequence length="1437" mass="163037">MAQQRTLRELATPNVNQQPLCIEFPNIEVAFELKSGLIHLLPTFRGLAGEDPHKHLKEFHVVCSTMKPQGVSEEQSKLRAFPFSLVDKAKDWLYYLPSGSIRTWNELKKRFLEKFFPASRAGTIRKEISGIRQNNGETLYEYWERFNQLVASCPHHQISDQLLLQYFYEGLLHMDRSMIDAASGGALVEKTPDAARDLISMMAANSQQFGIRGDNNPRKVSEVSHSNLETQLSELTSLVKQVVFGQVRQTRVCGICAFSDHSTDMCPQLQEDVIPQVNAVNGFGNQQRNHDPYSNQYNPGWRDHPNLRYGQPHNRQQFPSFGQNKAAPPPHQASSSGMSLEDIVKSLATNTHLFQQETRASIQNLETQVSQLATSLGKMKANKGKLPAQPEVNPRENANAIVLRSGKEVQTSSPRLTVPKEIKKEGNTPLESPLPKSSNEVSIESTMHKPNTLVAPPFPSRLAKTKKEEGEHELFETFWKVEINIPLLDAIKQIPRYAKFLKELCTNKRRLGTEEKIRVGENMSAVIQRKLPQKCKDPGMFTIPCVIGDYTLGRAMLDLGASINVMPLSIYRFLNLGPLQETRVIIQLADRSNAYPEGIIEDVLGTLSFEFDGEIVTFNIFDAMKYPDEFESVFHIDVIDPIVQDDFELNLMKDKLNLVLQQSKTDKDARREIDEDMKEAIMSLHSLPIMPNMWTSLPVELPSSHVKDLPSIVQPPKLELKMLPTHLKYVYLGEDETLPVIIANDLTEVHEEKLLRVLREHKTAIGWTLADIKGISPTLCMHRIFLNGDAKPVREPQRKLNPAMKEVVMKEILKLLDQGIIYPISDSPWVSPVHVVPKKTGLTLVPNEQNELIPMRVQNGWRMCIDFRKLNAHTRKDHFPIPFIDEMLERLADGFSGYYQIIVAQEDQEKTTFTCPFGTFAYRRMPFGLCNAPDHLTKVLKRCISTNLVLNYEKCHFMVQQGIVLGHVVSARGIEAIHQGFLEDCTTTVSTFAKGHAFHFEANCRIAFDKLKELLTSAPIIQPPNWEMPFEIMCDASKLAIGAVLGQRNGKKSHVICYASRTLNSTQCNYSTTEKELLAIVFALDKFRSYLLGSKVIVFSDHAALKYLLSKKESKPRLIRWILLLQEFDLEIKDKKGADNSVADHLSRIVNEEDMLPIAETFPDEQLLHLQDAYQFCKSCEKCQKMGNLSRRNEMPQNPILYCEIFDVWGMDFMGPFPGSFGFVYILLAVDYVSKWVEAKATYTNDSKVIVGFLKSNIFSRFGIPRAIISDQGTHFCNRTVEALTRKYGVHHRVATTYHPQTNEQAEVSNREIKNILEKTRTKDKFNADLGIQLEQQRQTGLCSRTNTELGISGAYDVQIKKHINIIGGIARGLLYRHQDSRLRIIHRDIKASNILVDEELNPKISDFGLVRMFGGDQTEAKTNRVVGDKEPSHLKA</sequence>
<organism evidence="16">
    <name type="scientific">Salix viminalis</name>
    <name type="common">Common osier</name>
    <name type="synonym">Basket willow</name>
    <dbReference type="NCBI Taxonomy" id="40686"/>
    <lineage>
        <taxon>Eukaryota</taxon>
        <taxon>Viridiplantae</taxon>
        <taxon>Streptophyta</taxon>
        <taxon>Embryophyta</taxon>
        <taxon>Tracheophyta</taxon>
        <taxon>Spermatophyta</taxon>
        <taxon>Magnoliopsida</taxon>
        <taxon>eudicotyledons</taxon>
        <taxon>Gunneridae</taxon>
        <taxon>Pentapetalae</taxon>
        <taxon>rosids</taxon>
        <taxon>fabids</taxon>
        <taxon>Malpighiales</taxon>
        <taxon>Salicaceae</taxon>
        <taxon>Saliceae</taxon>
        <taxon>Salix</taxon>
    </lineage>
</organism>
<dbReference type="InterPro" id="IPR012337">
    <property type="entry name" value="RNaseH-like_sf"/>
</dbReference>
<proteinExistence type="predicted"/>
<dbReference type="GO" id="GO:0016787">
    <property type="term" value="F:hydrolase activity"/>
    <property type="evidence" value="ECO:0007669"/>
    <property type="project" value="UniProtKB-KW"/>
</dbReference>
<comment type="catalytic activity">
    <reaction evidence="11">
        <text>L-threonyl-[protein] + ATP = O-phospho-L-threonyl-[protein] + ADP + H(+)</text>
        <dbReference type="Rhea" id="RHEA:46608"/>
        <dbReference type="Rhea" id="RHEA-COMP:11060"/>
        <dbReference type="Rhea" id="RHEA-COMP:11605"/>
        <dbReference type="ChEBI" id="CHEBI:15378"/>
        <dbReference type="ChEBI" id="CHEBI:30013"/>
        <dbReference type="ChEBI" id="CHEBI:30616"/>
        <dbReference type="ChEBI" id="CHEBI:61977"/>
        <dbReference type="ChEBI" id="CHEBI:456216"/>
        <dbReference type="EC" id="2.7.11.1"/>
    </reaction>
</comment>
<keyword evidence="9" id="KW-0067">ATP-binding</keyword>
<dbReference type="Gene3D" id="1.10.510.10">
    <property type="entry name" value="Transferase(Phosphotransferase) domain 1"/>
    <property type="match status" value="1"/>
</dbReference>
<dbReference type="Pfam" id="PF00069">
    <property type="entry name" value="Pkinase"/>
    <property type="match status" value="1"/>
</dbReference>
<dbReference type="InterPro" id="IPR036397">
    <property type="entry name" value="RNaseH_sf"/>
</dbReference>
<dbReference type="PANTHER" id="PTHR37984:SF5">
    <property type="entry name" value="PROTEIN NYNRIN-LIKE"/>
    <property type="match status" value="1"/>
</dbReference>
<dbReference type="GO" id="GO:0015074">
    <property type="term" value="P:DNA integration"/>
    <property type="evidence" value="ECO:0007669"/>
    <property type="project" value="InterPro"/>
</dbReference>
<reference evidence="16" key="1">
    <citation type="submission" date="2019-03" db="EMBL/GenBank/DDBJ databases">
        <authorList>
            <person name="Mank J."/>
            <person name="Almeida P."/>
        </authorList>
    </citation>
    <scope>NUCLEOTIDE SEQUENCE</scope>
    <source>
        <strain evidence="16">78183</strain>
    </source>
</reference>
<accession>A0A6N2NBX1</accession>
<comment type="catalytic activity">
    <reaction evidence="12">
        <text>L-seryl-[protein] + ATP = O-phospho-L-seryl-[protein] + ADP + H(+)</text>
        <dbReference type="Rhea" id="RHEA:17989"/>
        <dbReference type="Rhea" id="RHEA-COMP:9863"/>
        <dbReference type="Rhea" id="RHEA-COMP:11604"/>
        <dbReference type="ChEBI" id="CHEBI:15378"/>
        <dbReference type="ChEBI" id="CHEBI:29999"/>
        <dbReference type="ChEBI" id="CHEBI:30616"/>
        <dbReference type="ChEBI" id="CHEBI:83421"/>
        <dbReference type="ChEBI" id="CHEBI:456216"/>
        <dbReference type="EC" id="2.7.11.1"/>
    </reaction>
</comment>
<dbReference type="PROSITE" id="PS50994">
    <property type="entry name" value="INTEGRASE"/>
    <property type="match status" value="1"/>
</dbReference>
<dbReference type="PANTHER" id="PTHR37984">
    <property type="entry name" value="PROTEIN CBG26694"/>
    <property type="match status" value="1"/>
</dbReference>
<keyword evidence="8" id="KW-0378">Hydrolase</keyword>
<dbReference type="InterPro" id="IPR050951">
    <property type="entry name" value="Retrovirus_Pol_polyprotein"/>
</dbReference>
<dbReference type="InterPro" id="IPR000719">
    <property type="entry name" value="Prot_kinase_dom"/>
</dbReference>
<evidence type="ECO:0000256" key="3">
    <source>
        <dbReference type="ARBA" id="ARBA00022695"/>
    </source>
</evidence>
<dbReference type="GO" id="GO:0004519">
    <property type="term" value="F:endonuclease activity"/>
    <property type="evidence" value="ECO:0007669"/>
    <property type="project" value="UniProtKB-KW"/>
</dbReference>
<dbReference type="InterPro" id="IPR005162">
    <property type="entry name" value="Retrotrans_gag_dom"/>
</dbReference>
<keyword evidence="7" id="KW-0418">Kinase</keyword>
<dbReference type="GO" id="GO:0004674">
    <property type="term" value="F:protein serine/threonine kinase activity"/>
    <property type="evidence" value="ECO:0007669"/>
    <property type="project" value="UniProtKB-KW"/>
</dbReference>
<keyword evidence="3" id="KW-0548">Nucleotidyltransferase</keyword>
<feature type="region of interest" description="Disordered" evidence="13">
    <location>
        <begin position="405"/>
        <end position="441"/>
    </location>
</feature>
<dbReference type="Pfam" id="PF00665">
    <property type="entry name" value="rve"/>
    <property type="match status" value="1"/>
</dbReference>
<dbReference type="Pfam" id="PF17917">
    <property type="entry name" value="RT_RNaseH"/>
    <property type="match status" value="1"/>
</dbReference>
<feature type="region of interest" description="Disordered" evidence="13">
    <location>
        <begin position="282"/>
        <end position="338"/>
    </location>
</feature>
<dbReference type="CDD" id="cd00303">
    <property type="entry name" value="retropepsin_like"/>
    <property type="match status" value="1"/>
</dbReference>
<dbReference type="GO" id="GO:0003964">
    <property type="term" value="F:RNA-directed DNA polymerase activity"/>
    <property type="evidence" value="ECO:0007669"/>
    <property type="project" value="UniProtKB-KW"/>
</dbReference>
<dbReference type="InterPro" id="IPR001584">
    <property type="entry name" value="Integrase_cat-core"/>
</dbReference>
<feature type="domain" description="Integrase catalytic" evidence="15">
    <location>
        <begin position="1195"/>
        <end position="1317"/>
    </location>
</feature>
<feature type="domain" description="Protein kinase" evidence="14">
    <location>
        <begin position="1210"/>
        <end position="1437"/>
    </location>
</feature>
<keyword evidence="2" id="KW-0808">Transferase</keyword>
<dbReference type="Gene3D" id="3.30.70.270">
    <property type="match status" value="1"/>
</dbReference>
<evidence type="ECO:0000256" key="9">
    <source>
        <dbReference type="ARBA" id="ARBA00022840"/>
    </source>
</evidence>
<dbReference type="SUPFAM" id="SSF56112">
    <property type="entry name" value="Protein kinase-like (PK-like)"/>
    <property type="match status" value="1"/>
</dbReference>
<evidence type="ECO:0000259" key="14">
    <source>
        <dbReference type="PROSITE" id="PS50011"/>
    </source>
</evidence>
<evidence type="ECO:0000256" key="12">
    <source>
        <dbReference type="ARBA" id="ARBA00048679"/>
    </source>
</evidence>
<gene>
    <name evidence="16" type="ORF">SVIM_LOCUS482486</name>
</gene>
<keyword evidence="6" id="KW-0255">Endonuclease</keyword>
<dbReference type="SUPFAM" id="SSF56672">
    <property type="entry name" value="DNA/RNA polymerases"/>
    <property type="match status" value="1"/>
</dbReference>
<dbReference type="Gene3D" id="3.10.20.370">
    <property type="match status" value="1"/>
</dbReference>
<evidence type="ECO:0000256" key="2">
    <source>
        <dbReference type="ARBA" id="ARBA00022679"/>
    </source>
</evidence>
<dbReference type="FunFam" id="3.10.20.370:FF:000001">
    <property type="entry name" value="Retrovirus-related Pol polyprotein from transposon 17.6-like protein"/>
    <property type="match status" value="1"/>
</dbReference>
<evidence type="ECO:0008006" key="17">
    <source>
        <dbReference type="Google" id="ProtNLM"/>
    </source>
</evidence>
<keyword evidence="1" id="KW-0723">Serine/threonine-protein kinase</keyword>
<dbReference type="Pfam" id="PF03732">
    <property type="entry name" value="Retrotrans_gag"/>
    <property type="match status" value="1"/>
</dbReference>
<dbReference type="InterPro" id="IPR008271">
    <property type="entry name" value="Ser/Thr_kinase_AS"/>
</dbReference>
<keyword evidence="4" id="KW-0540">Nuclease</keyword>
<feature type="compositionally biased region" description="Polar residues" evidence="13">
    <location>
        <begin position="313"/>
        <end position="323"/>
    </location>
</feature>
<keyword evidence="5" id="KW-0547">Nucleotide-binding</keyword>
<dbReference type="GO" id="GO:0003676">
    <property type="term" value="F:nucleic acid binding"/>
    <property type="evidence" value="ECO:0007669"/>
    <property type="project" value="InterPro"/>
</dbReference>
<dbReference type="Gene3D" id="3.30.420.10">
    <property type="entry name" value="Ribonuclease H-like superfamily/Ribonuclease H"/>
    <property type="match status" value="1"/>
</dbReference>
<dbReference type="Gene3D" id="3.10.10.10">
    <property type="entry name" value="HIV Type 1 Reverse Transcriptase, subunit A, domain 1"/>
    <property type="match status" value="1"/>
</dbReference>
<name>A0A6N2NBX1_SALVM</name>
<dbReference type="InterPro" id="IPR041373">
    <property type="entry name" value="RT_RNaseH"/>
</dbReference>
<evidence type="ECO:0000256" key="11">
    <source>
        <dbReference type="ARBA" id="ARBA00047899"/>
    </source>
</evidence>
<evidence type="ECO:0000256" key="10">
    <source>
        <dbReference type="ARBA" id="ARBA00022918"/>
    </source>
</evidence>
<evidence type="ECO:0000256" key="1">
    <source>
        <dbReference type="ARBA" id="ARBA00022527"/>
    </source>
</evidence>
<dbReference type="PROSITE" id="PS50011">
    <property type="entry name" value="PROTEIN_KINASE_DOM"/>
    <property type="match status" value="1"/>
</dbReference>
<evidence type="ECO:0000313" key="16">
    <source>
        <dbReference type="EMBL" id="VFU63413.1"/>
    </source>
</evidence>
<evidence type="ECO:0000256" key="5">
    <source>
        <dbReference type="ARBA" id="ARBA00022741"/>
    </source>
</evidence>
<dbReference type="InterPro" id="IPR043128">
    <property type="entry name" value="Rev_trsase/Diguanyl_cyclase"/>
</dbReference>
<evidence type="ECO:0000259" key="15">
    <source>
        <dbReference type="PROSITE" id="PS50994"/>
    </source>
</evidence>
<dbReference type="EMBL" id="CAADRP010002207">
    <property type="protein sequence ID" value="VFU63413.1"/>
    <property type="molecule type" value="Genomic_DNA"/>
</dbReference>
<feature type="compositionally biased region" description="Polar residues" evidence="13">
    <location>
        <begin position="283"/>
        <end position="298"/>
    </location>
</feature>
<dbReference type="CDD" id="cd01647">
    <property type="entry name" value="RT_LTR"/>
    <property type="match status" value="1"/>
</dbReference>
<protein>
    <recommendedName>
        <fullName evidence="17">Reverse transcriptase</fullName>
    </recommendedName>
</protein>
<dbReference type="InterPro" id="IPR021109">
    <property type="entry name" value="Peptidase_aspartic_dom_sf"/>
</dbReference>
<dbReference type="InterPro" id="IPR043502">
    <property type="entry name" value="DNA/RNA_pol_sf"/>
</dbReference>
<dbReference type="FunFam" id="1.10.510.10:FF:001023">
    <property type="entry name" value="Os07g0541700 protein"/>
    <property type="match status" value="1"/>
</dbReference>
<dbReference type="Gene3D" id="2.40.70.10">
    <property type="entry name" value="Acid Proteases"/>
    <property type="match status" value="1"/>
</dbReference>
<dbReference type="SUPFAM" id="SSF53098">
    <property type="entry name" value="Ribonuclease H-like"/>
    <property type="match status" value="1"/>
</dbReference>
<dbReference type="PROSITE" id="PS00108">
    <property type="entry name" value="PROTEIN_KINASE_ST"/>
    <property type="match status" value="1"/>
</dbReference>
<evidence type="ECO:0000256" key="4">
    <source>
        <dbReference type="ARBA" id="ARBA00022722"/>
    </source>
</evidence>
<keyword evidence="10" id="KW-0695">RNA-directed DNA polymerase</keyword>
<dbReference type="GO" id="GO:0005524">
    <property type="term" value="F:ATP binding"/>
    <property type="evidence" value="ECO:0007669"/>
    <property type="project" value="UniProtKB-KW"/>
</dbReference>
<dbReference type="InterPro" id="IPR011009">
    <property type="entry name" value="Kinase-like_dom_sf"/>
</dbReference>
<evidence type="ECO:0000256" key="8">
    <source>
        <dbReference type="ARBA" id="ARBA00022801"/>
    </source>
</evidence>
<dbReference type="CDD" id="cd09274">
    <property type="entry name" value="RNase_HI_RT_Ty3"/>
    <property type="match status" value="1"/>
</dbReference>
<evidence type="ECO:0000256" key="6">
    <source>
        <dbReference type="ARBA" id="ARBA00022759"/>
    </source>
</evidence>
<evidence type="ECO:0000256" key="7">
    <source>
        <dbReference type="ARBA" id="ARBA00022777"/>
    </source>
</evidence>